<dbReference type="Proteomes" id="UP000584867">
    <property type="component" value="Unassembled WGS sequence"/>
</dbReference>
<dbReference type="InterPro" id="IPR050288">
    <property type="entry name" value="Cellulose_deg_GH3"/>
</dbReference>
<dbReference type="GO" id="GO:0005975">
    <property type="term" value="P:carbohydrate metabolic process"/>
    <property type="evidence" value="ECO:0007669"/>
    <property type="project" value="InterPro"/>
</dbReference>
<dbReference type="InterPro" id="IPR036881">
    <property type="entry name" value="Glyco_hydro_3_C_sf"/>
</dbReference>
<dbReference type="SMART" id="SM01217">
    <property type="entry name" value="Fn3_like"/>
    <property type="match status" value="1"/>
</dbReference>
<name>A0A7W7ZQ78_9BACT</name>
<dbReference type="FunFam" id="2.60.40.10:FF:000495">
    <property type="entry name" value="Periplasmic beta-glucosidase"/>
    <property type="match status" value="1"/>
</dbReference>
<dbReference type="AlphaFoldDB" id="A0A7W7ZQ78"/>
<evidence type="ECO:0000256" key="1">
    <source>
        <dbReference type="ARBA" id="ARBA00005336"/>
    </source>
</evidence>
<reference evidence="4 5" key="1">
    <citation type="submission" date="2020-08" db="EMBL/GenBank/DDBJ databases">
        <title>Genomic Encyclopedia of Type Strains, Phase IV (KMG-V): Genome sequencing to study the core and pangenomes of soil and plant-associated prokaryotes.</title>
        <authorList>
            <person name="Whitman W."/>
        </authorList>
    </citation>
    <scope>NUCLEOTIDE SEQUENCE [LARGE SCALE GENOMIC DNA]</scope>
    <source>
        <strain evidence="4 5">X5P3</strain>
    </source>
</reference>
<dbReference type="Gene3D" id="2.60.40.10">
    <property type="entry name" value="Immunoglobulins"/>
    <property type="match status" value="1"/>
</dbReference>
<protein>
    <recommendedName>
        <fullName evidence="3">Fibronectin type III-like domain-containing protein</fullName>
    </recommendedName>
</protein>
<keyword evidence="2" id="KW-0378">Hydrolase</keyword>
<comment type="similarity">
    <text evidence="1">Belongs to the glycosyl hydrolase 3 family.</text>
</comment>
<feature type="domain" description="Fibronectin type III-like" evidence="3">
    <location>
        <begin position="55"/>
        <end position="125"/>
    </location>
</feature>
<dbReference type="RefSeq" id="WP_184255681.1">
    <property type="nucleotide sequence ID" value="NZ_JACHIO010000009.1"/>
</dbReference>
<dbReference type="Pfam" id="PF14310">
    <property type="entry name" value="Fn3-like"/>
    <property type="match status" value="1"/>
</dbReference>
<evidence type="ECO:0000313" key="5">
    <source>
        <dbReference type="Proteomes" id="UP000584867"/>
    </source>
</evidence>
<dbReference type="InterPro" id="IPR013783">
    <property type="entry name" value="Ig-like_fold"/>
</dbReference>
<evidence type="ECO:0000313" key="4">
    <source>
        <dbReference type="EMBL" id="MBB5064072.1"/>
    </source>
</evidence>
<accession>A0A7W7ZQ78</accession>
<sequence>MNTQHTTPRFPFGFGLSYTTFNFSNLALSQPSLKAGDPLTVTLTVQNTGSVEGATVAQLYVGEQSPKVARPAYELKAFQKVTLKPGESKTVSLTLDSRSFAYWSNEKKNWQVDSGRFTIFAGDSSEHLPLKQEVNIH</sequence>
<dbReference type="SUPFAM" id="SSF52279">
    <property type="entry name" value="Beta-D-glucan exohydrolase, C-terminal domain"/>
    <property type="match status" value="1"/>
</dbReference>
<comment type="caution">
    <text evidence="4">The sequence shown here is derived from an EMBL/GenBank/DDBJ whole genome shotgun (WGS) entry which is preliminary data.</text>
</comment>
<evidence type="ECO:0000259" key="3">
    <source>
        <dbReference type="SMART" id="SM01217"/>
    </source>
</evidence>
<gene>
    <name evidence="4" type="ORF">HDF15_002423</name>
</gene>
<evidence type="ECO:0000256" key="2">
    <source>
        <dbReference type="ARBA" id="ARBA00022801"/>
    </source>
</evidence>
<dbReference type="GO" id="GO:0008422">
    <property type="term" value="F:beta-glucosidase activity"/>
    <property type="evidence" value="ECO:0007669"/>
    <property type="project" value="UniProtKB-ARBA"/>
</dbReference>
<dbReference type="PANTHER" id="PTHR42715">
    <property type="entry name" value="BETA-GLUCOSIDASE"/>
    <property type="match status" value="1"/>
</dbReference>
<dbReference type="InterPro" id="IPR026891">
    <property type="entry name" value="Fn3-like"/>
</dbReference>
<organism evidence="4 5">
    <name type="scientific">Granulicella mallensis</name>
    <dbReference type="NCBI Taxonomy" id="940614"/>
    <lineage>
        <taxon>Bacteria</taxon>
        <taxon>Pseudomonadati</taxon>
        <taxon>Acidobacteriota</taxon>
        <taxon>Terriglobia</taxon>
        <taxon>Terriglobales</taxon>
        <taxon>Acidobacteriaceae</taxon>
        <taxon>Granulicella</taxon>
    </lineage>
</organism>
<proteinExistence type="inferred from homology"/>
<dbReference type="PANTHER" id="PTHR42715:SF10">
    <property type="entry name" value="BETA-GLUCOSIDASE"/>
    <property type="match status" value="1"/>
</dbReference>
<dbReference type="EMBL" id="JACHIO010000009">
    <property type="protein sequence ID" value="MBB5064072.1"/>
    <property type="molecule type" value="Genomic_DNA"/>
</dbReference>